<dbReference type="AlphaFoldDB" id="A0A319BK12"/>
<dbReference type="RefSeq" id="XP_025566043.1">
    <property type="nucleotide sequence ID" value="XM_025701911.1"/>
</dbReference>
<sequence>MCCAFSSPSSSSFCAFSMHPYHHLPLKFPIFPATCSFVNSGVRKSAGAPFTTRSTSISPLICLCTIQLLSLAVLVSSI</sequence>
<accession>A0A319BK12</accession>
<keyword evidence="2" id="KW-1185">Reference proteome</keyword>
<organism evidence="1 2">
    <name type="scientific">Aspergillus vadensis (strain CBS 113365 / IMI 142717 / IBT 24658)</name>
    <dbReference type="NCBI Taxonomy" id="1448311"/>
    <lineage>
        <taxon>Eukaryota</taxon>
        <taxon>Fungi</taxon>
        <taxon>Dikarya</taxon>
        <taxon>Ascomycota</taxon>
        <taxon>Pezizomycotina</taxon>
        <taxon>Eurotiomycetes</taxon>
        <taxon>Eurotiomycetidae</taxon>
        <taxon>Eurotiales</taxon>
        <taxon>Aspergillaceae</taxon>
        <taxon>Aspergillus</taxon>
        <taxon>Aspergillus subgen. Circumdati</taxon>
    </lineage>
</organism>
<reference evidence="1" key="1">
    <citation type="submission" date="2016-12" db="EMBL/GenBank/DDBJ databases">
        <title>The genomes of Aspergillus section Nigri reveals drivers in fungal speciation.</title>
        <authorList>
            <consortium name="DOE Joint Genome Institute"/>
            <person name="Vesth T.C."/>
            <person name="Nybo J."/>
            <person name="Theobald S."/>
            <person name="Brandl J."/>
            <person name="Frisvad J.C."/>
            <person name="Nielsen K.F."/>
            <person name="Lyhne E.K."/>
            <person name="Kogle M.E."/>
            <person name="Kuo A."/>
            <person name="Riley R."/>
            <person name="Clum A."/>
            <person name="Nolan M."/>
            <person name="Lipzen A."/>
            <person name="Salamov A."/>
            <person name="Henrissat B."/>
            <person name="Wiebenga A."/>
            <person name="De Vries R.P."/>
            <person name="Grigoriev I.V."/>
            <person name="Mortensen U.H."/>
            <person name="Andersen M.R."/>
            <person name="Baker S.E."/>
        </authorList>
    </citation>
    <scope>NUCLEOTIDE SEQUENCE [LARGE SCALE GENOMIC DNA]</scope>
    <source>
        <strain evidence="1">CBS 113365</strain>
    </source>
</reference>
<dbReference type="EMBL" id="KZ821617">
    <property type="protein sequence ID" value="PYH72249.1"/>
    <property type="molecule type" value="Genomic_DNA"/>
</dbReference>
<protein>
    <submittedName>
        <fullName evidence="1">Uncharacterized protein</fullName>
    </submittedName>
</protein>
<proteinExistence type="predicted"/>
<evidence type="ECO:0000313" key="1">
    <source>
        <dbReference type="EMBL" id="PYH72249.1"/>
    </source>
</evidence>
<dbReference type="GeneID" id="37206503"/>
<gene>
    <name evidence="1" type="ORF">BO88DRAFT_208980</name>
</gene>
<dbReference type="Proteomes" id="UP000248405">
    <property type="component" value="Unassembled WGS sequence"/>
</dbReference>
<name>A0A319BK12_ASPVC</name>
<evidence type="ECO:0000313" key="2">
    <source>
        <dbReference type="Proteomes" id="UP000248405"/>
    </source>
</evidence>